<name>A0A1M6H1V3_9FIRM</name>
<dbReference type="Gene3D" id="1.10.101.10">
    <property type="entry name" value="PGBD-like superfamily/PGBD"/>
    <property type="match status" value="1"/>
</dbReference>
<sequence>MKTRVKKLSYVLVAVLLLSVALGGPTLGPFGVDVVSAATGQATPSPTTSTAKASTGSKTPVSFETASEIARLIAFGSYGGDVKLLQEVLNNHGYQLKVDGIFGKKTEAAVKDFQGKNGLKADGIVGPKTIAKLNIGNVAKVTEPSPSTTPIPTPAPADGKVSVKLGKVEYAAHGTKCFTVAAVAMVDDKIVDAILDDYQVGAADSFVGVPNSDSDFGKNFAEGQVLLSKRANAATYSANMAQKAGSTVPVDKSLDAIQAYVTGKTVAELEKILAGTPADKMVDAVSGATLVDTYGYVSAIVEAAKAAKETTRVDAETAKSIELGKVEYAAHGTKCFTIAITAVSGDKIVGAILDDYQVGAADSFVGVPNSDSDFGKNFAEGQVLLSKRANAATYSANMAQKAGSTVPVDKSLDAIQAYVTGKTVAELEKILAGTPADKMVDAVSGATLVDTYGYVSAIVEAAKAVAPVKADAVTSASVVTDEVSLLKAMSKDGTWIVILVNDFTTDKELVMDGEFINKEKVDRKLALYSQDENKNVLDRYTLAAPKLTVKSPSTRIQNGTFKGDLYVAAPNVQLRGAKIEGNVYFVNEEVKATFTMDEASSVSGVMEIKSE</sequence>
<organism evidence="2 3">
    <name type="scientific">Lutispora thermophila DSM 19022</name>
    <dbReference type="NCBI Taxonomy" id="1122184"/>
    <lineage>
        <taxon>Bacteria</taxon>
        <taxon>Bacillati</taxon>
        <taxon>Bacillota</taxon>
        <taxon>Clostridia</taxon>
        <taxon>Lutisporales</taxon>
        <taxon>Lutisporaceae</taxon>
        <taxon>Lutispora</taxon>
    </lineage>
</organism>
<dbReference type="GO" id="GO:0016787">
    <property type="term" value="F:hydrolase activity"/>
    <property type="evidence" value="ECO:0007669"/>
    <property type="project" value="UniProtKB-KW"/>
</dbReference>
<dbReference type="EMBL" id="FQZS01000018">
    <property type="protein sequence ID" value="SHJ16136.1"/>
    <property type="molecule type" value="Genomic_DNA"/>
</dbReference>
<dbReference type="STRING" id="1122184.SAMN02745176_02607"/>
<dbReference type="InterPro" id="IPR036366">
    <property type="entry name" value="PGBDSf"/>
</dbReference>
<dbReference type="SUPFAM" id="SSF47090">
    <property type="entry name" value="PGBD-like"/>
    <property type="match status" value="1"/>
</dbReference>
<evidence type="ECO:0000259" key="1">
    <source>
        <dbReference type="Pfam" id="PF01471"/>
    </source>
</evidence>
<reference evidence="2 3" key="1">
    <citation type="submission" date="2016-11" db="EMBL/GenBank/DDBJ databases">
        <authorList>
            <person name="Jaros S."/>
            <person name="Januszkiewicz K."/>
            <person name="Wedrychowicz H."/>
        </authorList>
    </citation>
    <scope>NUCLEOTIDE SEQUENCE [LARGE SCALE GENOMIC DNA]</scope>
    <source>
        <strain evidence="2 3">DSM 19022</strain>
    </source>
</reference>
<evidence type="ECO:0000313" key="3">
    <source>
        <dbReference type="Proteomes" id="UP000184442"/>
    </source>
</evidence>
<dbReference type="InterPro" id="IPR036365">
    <property type="entry name" value="PGBD-like_sf"/>
</dbReference>
<dbReference type="AlphaFoldDB" id="A0A1M6H1V3"/>
<dbReference type="Proteomes" id="UP000184442">
    <property type="component" value="Unassembled WGS sequence"/>
</dbReference>
<keyword evidence="2" id="KW-0378">Hydrolase</keyword>
<proteinExistence type="predicted"/>
<dbReference type="Gene3D" id="3.90.1010.20">
    <property type="match status" value="2"/>
</dbReference>
<accession>A0A1M6H1V3</accession>
<dbReference type="InterPro" id="IPR002477">
    <property type="entry name" value="Peptidoglycan-bd-like"/>
</dbReference>
<evidence type="ECO:0000313" key="2">
    <source>
        <dbReference type="EMBL" id="SHJ16136.1"/>
    </source>
</evidence>
<dbReference type="OrthoDB" id="2604992at2"/>
<dbReference type="Pfam" id="PF01471">
    <property type="entry name" value="PG_binding_1"/>
    <property type="match status" value="1"/>
</dbReference>
<keyword evidence="3" id="KW-1185">Reference proteome</keyword>
<protein>
    <submittedName>
        <fullName evidence="2">Peptidoglycan-binding (PGRP) domain of peptidoglycan hydrolases-containing protein</fullName>
    </submittedName>
</protein>
<dbReference type="RefSeq" id="WP_073026615.1">
    <property type="nucleotide sequence ID" value="NZ_FQZS01000018.1"/>
</dbReference>
<feature type="domain" description="Peptidoglycan binding-like" evidence="1">
    <location>
        <begin position="79"/>
        <end position="133"/>
    </location>
</feature>
<gene>
    <name evidence="2" type="ORF">SAMN02745176_02607</name>
</gene>